<dbReference type="CDD" id="cd03257">
    <property type="entry name" value="ABC_NikE_OppD_transporters"/>
    <property type="match status" value="1"/>
</dbReference>
<dbReference type="InterPro" id="IPR003593">
    <property type="entry name" value="AAA+_ATPase"/>
</dbReference>
<keyword evidence="6" id="KW-0547">Nucleotide-binding</keyword>
<dbReference type="InterPro" id="IPR027417">
    <property type="entry name" value="P-loop_NTPase"/>
</dbReference>
<comment type="similarity">
    <text evidence="2">Belongs to the ABC transporter superfamily.</text>
</comment>
<dbReference type="PROSITE" id="PS50893">
    <property type="entry name" value="ABC_TRANSPORTER_2"/>
    <property type="match status" value="1"/>
</dbReference>
<dbReference type="InterPro" id="IPR013563">
    <property type="entry name" value="Oligopep_ABC_C"/>
</dbReference>
<sequence length="322" mass="36360">MILEVKDFNVTYVNKHKRVYAVKNVNFNIDKGDSLGLVGESGSGKSTLAMALLRLLSKKSTEISGTANFLGRDLVNLSEEELKEIRWKEISVVFQKSMNSLSPVHRIRTQVEDIYRVHNPKAAKEEIRDRFTYLLKLVNLSDRVYNLYPHELSGGMLQRVSIAISLLNNPKLLIMDEATTALDVVTQGQILDEVVKMEKEMDMTRIMITHDMSVVATSCNKVAVMYAGEMMEMGYVKEVLKNPLHPYTEGLIASFPSLKGKKEKLKSIEGFLPDLSKRYEGCIFAPRCSKVMDICKKKPAEVKMDNGTVVRCHLYGGETDEE</sequence>
<dbReference type="Pfam" id="PF00005">
    <property type="entry name" value="ABC_tran"/>
    <property type="match status" value="1"/>
</dbReference>
<organism evidence="11 12">
    <name type="scientific">Tepidimicrobium xylanilyticum</name>
    <dbReference type="NCBI Taxonomy" id="1123352"/>
    <lineage>
        <taxon>Bacteria</taxon>
        <taxon>Bacillati</taxon>
        <taxon>Bacillota</taxon>
        <taxon>Tissierellia</taxon>
        <taxon>Tissierellales</taxon>
        <taxon>Tepidimicrobiaceae</taxon>
        <taxon>Tepidimicrobium</taxon>
    </lineage>
</organism>
<evidence type="ECO:0000256" key="5">
    <source>
        <dbReference type="ARBA" id="ARBA00022519"/>
    </source>
</evidence>
<dbReference type="FunFam" id="3.40.50.300:FF:000016">
    <property type="entry name" value="Oligopeptide ABC transporter ATP-binding component"/>
    <property type="match status" value="1"/>
</dbReference>
<evidence type="ECO:0000256" key="9">
    <source>
        <dbReference type="ARBA" id="ARBA00023136"/>
    </source>
</evidence>
<keyword evidence="4" id="KW-1003">Cell membrane</keyword>
<dbReference type="InterPro" id="IPR050388">
    <property type="entry name" value="ABC_Ni/Peptide_Import"/>
</dbReference>
<keyword evidence="5" id="KW-0997">Cell inner membrane</keyword>
<keyword evidence="9" id="KW-0472">Membrane</keyword>
<protein>
    <submittedName>
        <fullName evidence="11">Peptide/nickel transport system ATP-binding protein</fullName>
    </submittedName>
</protein>
<evidence type="ECO:0000313" key="11">
    <source>
        <dbReference type="EMBL" id="SDW00618.1"/>
    </source>
</evidence>
<dbReference type="Proteomes" id="UP000198828">
    <property type="component" value="Unassembled WGS sequence"/>
</dbReference>
<evidence type="ECO:0000313" key="12">
    <source>
        <dbReference type="Proteomes" id="UP000198828"/>
    </source>
</evidence>
<evidence type="ECO:0000256" key="1">
    <source>
        <dbReference type="ARBA" id="ARBA00004202"/>
    </source>
</evidence>
<dbReference type="PROSITE" id="PS00211">
    <property type="entry name" value="ABC_TRANSPORTER_1"/>
    <property type="match status" value="1"/>
</dbReference>
<keyword evidence="8" id="KW-1278">Translocase</keyword>
<keyword evidence="7 11" id="KW-0067">ATP-binding</keyword>
<name>A0A1H2Q179_9FIRM</name>
<evidence type="ECO:0000256" key="4">
    <source>
        <dbReference type="ARBA" id="ARBA00022475"/>
    </source>
</evidence>
<dbReference type="OrthoDB" id="43981at2"/>
<dbReference type="GO" id="GO:0016887">
    <property type="term" value="F:ATP hydrolysis activity"/>
    <property type="evidence" value="ECO:0007669"/>
    <property type="project" value="InterPro"/>
</dbReference>
<evidence type="ECO:0000256" key="6">
    <source>
        <dbReference type="ARBA" id="ARBA00022741"/>
    </source>
</evidence>
<evidence type="ECO:0000256" key="2">
    <source>
        <dbReference type="ARBA" id="ARBA00005417"/>
    </source>
</evidence>
<dbReference type="Gene3D" id="3.40.50.300">
    <property type="entry name" value="P-loop containing nucleotide triphosphate hydrolases"/>
    <property type="match status" value="1"/>
</dbReference>
<dbReference type="RefSeq" id="WP_093749633.1">
    <property type="nucleotide sequence ID" value="NZ_BSYN01000001.1"/>
</dbReference>
<evidence type="ECO:0000256" key="7">
    <source>
        <dbReference type="ARBA" id="ARBA00022840"/>
    </source>
</evidence>
<dbReference type="Pfam" id="PF08352">
    <property type="entry name" value="oligo_HPY"/>
    <property type="match status" value="1"/>
</dbReference>
<keyword evidence="3" id="KW-0813">Transport</keyword>
<gene>
    <name evidence="11" type="ORF">SAMN05660923_00016</name>
</gene>
<accession>A0A1H2Q179</accession>
<dbReference type="AlphaFoldDB" id="A0A1H2Q179"/>
<keyword evidence="12" id="KW-1185">Reference proteome</keyword>
<comment type="subcellular location">
    <subcellularLocation>
        <location evidence="1">Cell membrane</location>
        <topology evidence="1">Peripheral membrane protein</topology>
    </subcellularLocation>
</comment>
<evidence type="ECO:0000256" key="8">
    <source>
        <dbReference type="ARBA" id="ARBA00022967"/>
    </source>
</evidence>
<dbReference type="InterPro" id="IPR003439">
    <property type="entry name" value="ABC_transporter-like_ATP-bd"/>
</dbReference>
<dbReference type="SUPFAM" id="SSF52540">
    <property type="entry name" value="P-loop containing nucleoside triphosphate hydrolases"/>
    <property type="match status" value="1"/>
</dbReference>
<dbReference type="SMART" id="SM00382">
    <property type="entry name" value="AAA"/>
    <property type="match status" value="1"/>
</dbReference>
<dbReference type="GO" id="GO:0015833">
    <property type="term" value="P:peptide transport"/>
    <property type="evidence" value="ECO:0007669"/>
    <property type="project" value="InterPro"/>
</dbReference>
<dbReference type="InterPro" id="IPR017871">
    <property type="entry name" value="ABC_transporter-like_CS"/>
</dbReference>
<dbReference type="NCBIfam" id="TIGR01727">
    <property type="entry name" value="oligo_HPY"/>
    <property type="match status" value="1"/>
</dbReference>
<dbReference type="PANTHER" id="PTHR43297">
    <property type="entry name" value="OLIGOPEPTIDE TRANSPORT ATP-BINDING PROTEIN APPD"/>
    <property type="match status" value="1"/>
</dbReference>
<reference evidence="11 12" key="1">
    <citation type="submission" date="2016-10" db="EMBL/GenBank/DDBJ databases">
        <authorList>
            <person name="de Groot N.N."/>
        </authorList>
    </citation>
    <scope>NUCLEOTIDE SEQUENCE [LARGE SCALE GENOMIC DNA]</scope>
    <source>
        <strain evidence="11 12">DSM 23310</strain>
    </source>
</reference>
<evidence type="ECO:0000259" key="10">
    <source>
        <dbReference type="PROSITE" id="PS50893"/>
    </source>
</evidence>
<dbReference type="GO" id="GO:0005524">
    <property type="term" value="F:ATP binding"/>
    <property type="evidence" value="ECO:0007669"/>
    <property type="project" value="UniProtKB-KW"/>
</dbReference>
<proteinExistence type="inferred from homology"/>
<dbReference type="PANTHER" id="PTHR43297:SF14">
    <property type="entry name" value="ATPASE AAA-TYPE CORE DOMAIN-CONTAINING PROTEIN"/>
    <property type="match status" value="1"/>
</dbReference>
<dbReference type="EMBL" id="FNNG01000001">
    <property type="protein sequence ID" value="SDW00618.1"/>
    <property type="molecule type" value="Genomic_DNA"/>
</dbReference>
<dbReference type="GO" id="GO:0005886">
    <property type="term" value="C:plasma membrane"/>
    <property type="evidence" value="ECO:0007669"/>
    <property type="project" value="UniProtKB-SubCell"/>
</dbReference>
<feature type="domain" description="ABC transporter" evidence="10">
    <location>
        <begin position="5"/>
        <end position="252"/>
    </location>
</feature>
<evidence type="ECO:0000256" key="3">
    <source>
        <dbReference type="ARBA" id="ARBA00022448"/>
    </source>
</evidence>